<feature type="region of interest" description="Disordered" evidence="8">
    <location>
        <begin position="480"/>
        <end position="578"/>
    </location>
</feature>
<keyword evidence="13" id="KW-1185">Reference proteome</keyword>
<evidence type="ECO:0000256" key="3">
    <source>
        <dbReference type="ARBA" id="ARBA00022553"/>
    </source>
</evidence>
<evidence type="ECO:0000256" key="2">
    <source>
        <dbReference type="ARBA" id="ARBA00010330"/>
    </source>
</evidence>
<dbReference type="GO" id="GO:0005634">
    <property type="term" value="C:nucleus"/>
    <property type="evidence" value="ECO:0007669"/>
    <property type="project" value="UniProtKB-SubCell"/>
</dbReference>
<dbReference type="PROSITE" id="PS50110">
    <property type="entry name" value="RESPONSE_REGULATORY"/>
    <property type="match status" value="1"/>
</dbReference>
<dbReference type="eggNOG" id="KOG1601">
    <property type="taxonomic scope" value="Eukaryota"/>
</dbReference>
<keyword evidence="3 6" id="KW-0597">Phosphoprotein</keyword>
<comment type="subcellular location">
    <subcellularLocation>
        <location evidence="1 7">Nucleus</location>
    </subcellularLocation>
</comment>
<dbReference type="KEGG" id="olu:OSTLU_41670"/>
<dbReference type="STRING" id="436017.A4S6K6"/>
<dbReference type="GO" id="GO:0048511">
    <property type="term" value="P:rhythmic process"/>
    <property type="evidence" value="ECO:0007669"/>
    <property type="project" value="UniProtKB-KW"/>
</dbReference>
<reference evidence="11 13" key="1">
    <citation type="journal article" date="2007" name="Proc. Natl. Acad. Sci. U.S.A.">
        <title>The tiny eukaryote Ostreococcus provides genomic insights into the paradox of plankton speciation.</title>
        <authorList>
            <person name="Palenik B."/>
            <person name="Grimwood J."/>
            <person name="Aerts A."/>
            <person name="Rouze P."/>
            <person name="Salamov A."/>
            <person name="Putnam N."/>
            <person name="Dupont C."/>
            <person name="Jorgensen R."/>
            <person name="Derelle E."/>
            <person name="Rombauts S."/>
            <person name="Zhou K."/>
            <person name="Otillar R."/>
            <person name="Merchant S.S."/>
            <person name="Podell S."/>
            <person name="Gaasterland T."/>
            <person name="Napoli C."/>
            <person name="Gendler K."/>
            <person name="Manuell A."/>
            <person name="Tai V."/>
            <person name="Vallon O."/>
            <person name="Piganeau G."/>
            <person name="Jancek S."/>
            <person name="Heijde M."/>
            <person name="Jabbari K."/>
            <person name="Bowler C."/>
            <person name="Lohr M."/>
            <person name="Robbens S."/>
            <person name="Werner G."/>
            <person name="Dubchak I."/>
            <person name="Pazour G.J."/>
            <person name="Ren Q."/>
            <person name="Paulsen I."/>
            <person name="Delwiche C."/>
            <person name="Schmutz J."/>
            <person name="Rokhsar D."/>
            <person name="Van de Peer Y."/>
            <person name="Moreau H."/>
            <person name="Grigoriev I.V."/>
        </authorList>
    </citation>
    <scope>NUCLEOTIDE SEQUENCE [LARGE SCALE GENOMIC DNA]</scope>
    <source>
        <strain evidence="11 13">CCE9901</strain>
    </source>
</reference>
<feature type="compositionally biased region" description="Polar residues" evidence="8">
    <location>
        <begin position="516"/>
        <end position="535"/>
    </location>
</feature>
<dbReference type="HOGENOM" id="CLU_576657_0_0_1"/>
<keyword evidence="5 7" id="KW-0539">Nucleus</keyword>
<dbReference type="PANTHER" id="PTHR44591">
    <property type="entry name" value="STRESS RESPONSE REGULATOR PROTEIN 1"/>
    <property type="match status" value="1"/>
</dbReference>
<evidence type="ECO:0000256" key="5">
    <source>
        <dbReference type="ARBA" id="ARBA00023242"/>
    </source>
</evidence>
<dbReference type="OMA" id="SNQENAF"/>
<evidence type="ECO:0000256" key="1">
    <source>
        <dbReference type="ARBA" id="ARBA00004123"/>
    </source>
</evidence>
<dbReference type="Proteomes" id="UP000001568">
    <property type="component" value="Chromosome 21"/>
</dbReference>
<dbReference type="Gramene" id="ABO99255">
    <property type="protein sequence ID" value="ABO99255"/>
    <property type="gene ID" value="OSTLU_41670"/>
</dbReference>
<evidence type="ECO:0008006" key="14">
    <source>
        <dbReference type="Google" id="ProtNLM"/>
    </source>
</evidence>
<dbReference type="InterPro" id="IPR011006">
    <property type="entry name" value="CheY-like_superfamily"/>
</dbReference>
<evidence type="ECO:0000313" key="13">
    <source>
        <dbReference type="Proteomes" id="UP000001568"/>
    </source>
</evidence>
<dbReference type="RefSeq" id="XP_001422932.1">
    <property type="nucleotide sequence ID" value="XM_001422895.1"/>
</dbReference>
<dbReference type="SMART" id="SM00448">
    <property type="entry name" value="REC"/>
    <property type="match status" value="1"/>
</dbReference>
<dbReference type="GO" id="GO:0000160">
    <property type="term" value="P:phosphorelay signal transduction system"/>
    <property type="evidence" value="ECO:0007669"/>
    <property type="project" value="InterPro"/>
</dbReference>
<feature type="modified residue" description="4-aspartylphosphate" evidence="6">
    <location>
        <position position="110"/>
    </location>
</feature>
<sequence length="578" mass="61179">MGATRLADALADAVEDASARNAGGGGGRAGRARAKTNGKSARPRLNDAGAHLRVLLATDDAHTRKMVESMLRELGVEVVAATNGNEVLDVLRGAPKSAREDTSVDMILLDVLMPELDGEVELVEACKANETLRGVPIVIMSTVDERKACKTRFENSGAAGFLTKPVNRIELKESLAHTRALKSHESGSVEGEGSGSGNCMDPNDNVGGSAKSSLTKLTSREKVAGGSGGGQNDSGSDNQYNEKPLTRRAEAEAIDRWASREGGSGDCGSGGSGQGTGSGSGSHEGSGSGQRDPNDGEKFRGLSVQLIKAHGGATTMLELSLPEHASEHVVVRRSNSRSAFKGFQNYLKNENKDTAVQMMSVDLTQQHHSFYEASSMMPPSDFAKFYGPIMPKMEMPVPPPMPPYADMNQFSAAAAAAAAVAASSVDASVMDQSYMANPFFNVLQTAADHTQQTSSSQAAEHRAAAIRRFLKKRKERNFEKKVLYPSRQKLSESRPRVRGQFTRNNDETTTTTTTTENVSNGSDNKPKSNETNASEANKVGEVEGKGVDEYGHGSNEGSNEGSKEGSRSSSGAEGEGSK</sequence>
<dbReference type="AlphaFoldDB" id="A4S6K6"/>
<accession>A4S6K6</accession>
<dbReference type="Proteomes" id="UP000001568">
    <property type="component" value="Chromosome 13"/>
</dbReference>
<feature type="region of interest" description="Disordered" evidence="8">
    <location>
        <begin position="179"/>
        <end position="243"/>
    </location>
</feature>
<evidence type="ECO:0000313" key="11">
    <source>
        <dbReference type="EMBL" id="ABO99255.1"/>
    </source>
</evidence>
<dbReference type="PANTHER" id="PTHR44591:SF3">
    <property type="entry name" value="RESPONSE REGULATORY DOMAIN-CONTAINING PROTEIN"/>
    <property type="match status" value="1"/>
</dbReference>
<keyword evidence="4" id="KW-0090">Biological rhythms</keyword>
<name>A4S6K6_OSTLU</name>
<dbReference type="CDD" id="cd17546">
    <property type="entry name" value="REC_hyHK_CKI1_RcsC-like"/>
    <property type="match status" value="1"/>
</dbReference>
<evidence type="ECO:0000259" key="10">
    <source>
        <dbReference type="PROSITE" id="PS51017"/>
    </source>
</evidence>
<feature type="domain" description="CCT" evidence="10">
    <location>
        <begin position="462"/>
        <end position="504"/>
    </location>
</feature>
<comment type="similarity">
    <text evidence="2">Belongs to the ARR-like family.</text>
</comment>
<protein>
    <recommendedName>
        <fullName evidence="14">Response regulatory domain-containing protein</fullName>
    </recommendedName>
</protein>
<evidence type="ECO:0000256" key="7">
    <source>
        <dbReference type="PROSITE-ProRule" id="PRU00357"/>
    </source>
</evidence>
<feature type="compositionally biased region" description="Gly residues" evidence="8">
    <location>
        <begin position="262"/>
        <end position="288"/>
    </location>
</feature>
<evidence type="ECO:0000313" key="12">
    <source>
        <dbReference type="EMBL" id="ABP01291.1"/>
    </source>
</evidence>
<dbReference type="GeneID" id="5005168"/>
<dbReference type="PROSITE" id="PS51017">
    <property type="entry name" value="CCT"/>
    <property type="match status" value="1"/>
</dbReference>
<dbReference type="OrthoDB" id="10262808at2759"/>
<dbReference type="Gene3D" id="3.40.50.2300">
    <property type="match status" value="1"/>
</dbReference>
<dbReference type="InterPro" id="IPR010402">
    <property type="entry name" value="CCT_domain"/>
</dbReference>
<dbReference type="GeneID" id="5006905"/>
<dbReference type="Pfam" id="PF00072">
    <property type="entry name" value="Response_reg"/>
    <property type="match status" value="1"/>
</dbReference>
<evidence type="ECO:0000256" key="6">
    <source>
        <dbReference type="PROSITE-ProRule" id="PRU00169"/>
    </source>
</evidence>
<dbReference type="Pfam" id="PF06203">
    <property type="entry name" value="CCT"/>
    <property type="match status" value="1"/>
</dbReference>
<proteinExistence type="inferred from homology"/>
<dbReference type="SUPFAM" id="SSF52172">
    <property type="entry name" value="CheY-like"/>
    <property type="match status" value="1"/>
</dbReference>
<feature type="compositionally biased region" description="Basic and acidic residues" evidence="8">
    <location>
        <begin position="538"/>
        <end position="551"/>
    </location>
</feature>
<evidence type="ECO:0000256" key="8">
    <source>
        <dbReference type="SAM" id="MobiDB-lite"/>
    </source>
</evidence>
<feature type="region of interest" description="Disordered" evidence="8">
    <location>
        <begin position="256"/>
        <end position="298"/>
    </location>
</feature>
<dbReference type="KEGG" id="olu:OSTLU_29755"/>
<gene>
    <name evidence="12" type="ORF">OSTLU_29755</name>
    <name evidence="11" type="ORF">OSTLU_41670</name>
</gene>
<dbReference type="InterPro" id="IPR001789">
    <property type="entry name" value="Sig_transdc_resp-reg_receiver"/>
</dbReference>
<feature type="domain" description="Response regulatory" evidence="9">
    <location>
        <begin position="53"/>
        <end position="179"/>
    </location>
</feature>
<dbReference type="EMBL" id="CP000593">
    <property type="protein sequence ID" value="ABO99255.1"/>
    <property type="molecule type" value="Genomic_DNA"/>
</dbReference>
<dbReference type="Gramene" id="ABP01291">
    <property type="protein sequence ID" value="ABP01291"/>
    <property type="gene ID" value="OSTLU_29755"/>
</dbReference>
<dbReference type="RefSeq" id="XP_001420962.1">
    <property type="nucleotide sequence ID" value="XM_001420925.1"/>
</dbReference>
<dbReference type="InterPro" id="IPR050595">
    <property type="entry name" value="Bact_response_regulator"/>
</dbReference>
<dbReference type="EMBL" id="CP000601">
    <property type="protein sequence ID" value="ABP01291.1"/>
    <property type="molecule type" value="Genomic_DNA"/>
</dbReference>
<feature type="region of interest" description="Disordered" evidence="8">
    <location>
        <begin position="17"/>
        <end position="44"/>
    </location>
</feature>
<evidence type="ECO:0000256" key="4">
    <source>
        <dbReference type="ARBA" id="ARBA00023108"/>
    </source>
</evidence>
<evidence type="ECO:0000259" key="9">
    <source>
        <dbReference type="PROSITE" id="PS50110"/>
    </source>
</evidence>
<organism evidence="11 13">
    <name type="scientific">Ostreococcus lucimarinus (strain CCE9901)</name>
    <dbReference type="NCBI Taxonomy" id="436017"/>
    <lineage>
        <taxon>Eukaryota</taxon>
        <taxon>Viridiplantae</taxon>
        <taxon>Chlorophyta</taxon>
        <taxon>Mamiellophyceae</taxon>
        <taxon>Mamiellales</taxon>
        <taxon>Bathycoccaceae</taxon>
        <taxon>Ostreococcus</taxon>
    </lineage>
</organism>